<dbReference type="Proteomes" id="UP000646484">
    <property type="component" value="Unassembled WGS sequence"/>
</dbReference>
<dbReference type="RefSeq" id="WP_186976022.1">
    <property type="nucleotide sequence ID" value="NZ_JACOOH010000004.1"/>
</dbReference>
<dbReference type="PROSITE" id="PS51257">
    <property type="entry name" value="PROKAR_LIPOPROTEIN"/>
    <property type="match status" value="1"/>
</dbReference>
<accession>A0ABR7D0Q7</accession>
<dbReference type="InterPro" id="IPR032299">
    <property type="entry name" value="DUF4843"/>
</dbReference>
<organism evidence="2 3">
    <name type="scientific">Butyricimonas hominis</name>
    <dbReference type="NCBI Taxonomy" id="2763032"/>
    <lineage>
        <taxon>Bacteria</taxon>
        <taxon>Pseudomonadati</taxon>
        <taxon>Bacteroidota</taxon>
        <taxon>Bacteroidia</taxon>
        <taxon>Bacteroidales</taxon>
        <taxon>Odoribacteraceae</taxon>
        <taxon>Butyricimonas</taxon>
    </lineage>
</organism>
<feature type="region of interest" description="Disordered" evidence="1">
    <location>
        <begin position="236"/>
        <end position="255"/>
    </location>
</feature>
<gene>
    <name evidence="2" type="ORF">H8S64_10515</name>
</gene>
<keyword evidence="3" id="KW-1185">Reference proteome</keyword>
<dbReference type="Pfam" id="PF16132">
    <property type="entry name" value="DUF4843"/>
    <property type="match status" value="1"/>
</dbReference>
<proteinExistence type="predicted"/>
<evidence type="ECO:0000313" key="2">
    <source>
        <dbReference type="EMBL" id="MBC5621531.1"/>
    </source>
</evidence>
<evidence type="ECO:0000313" key="3">
    <source>
        <dbReference type="Proteomes" id="UP000646484"/>
    </source>
</evidence>
<reference evidence="2 3" key="1">
    <citation type="submission" date="2020-08" db="EMBL/GenBank/DDBJ databases">
        <title>Genome public.</title>
        <authorList>
            <person name="Liu C."/>
            <person name="Sun Q."/>
        </authorList>
    </citation>
    <scope>NUCLEOTIDE SEQUENCE [LARGE SCALE GENOMIC DNA]</scope>
    <source>
        <strain evidence="2 3">NSJ-56</strain>
    </source>
</reference>
<sequence length="255" mass="29395">MKRQMIYLGVIIALVLCACEEDDKLMFDEESRALNLWFGTESLEGRVDSTEYNYAFRPLNTELDSVMFYVKLAGVPLKEDYTFELEATGGDASTVIVGEHYVLPSYVLKAGTTGGSFPIYLKNTSDFKNKIFSLSFGLKENERFETGAKEYTSLKLNIKDKEEKPQYWDDDPETYQPLKKFFGTYSHKKYQFMIKVTGKVILRVIYQGTPTPPYEISYFEAQYLQAKCRLAVEEYNNNPENPDRPLSDEYGPITF</sequence>
<protein>
    <submittedName>
        <fullName evidence="2">DUF4843 domain-containing protein</fullName>
    </submittedName>
</protein>
<comment type="caution">
    <text evidence="2">The sequence shown here is derived from an EMBL/GenBank/DDBJ whole genome shotgun (WGS) entry which is preliminary data.</text>
</comment>
<evidence type="ECO:0000256" key="1">
    <source>
        <dbReference type="SAM" id="MobiDB-lite"/>
    </source>
</evidence>
<name>A0ABR7D0Q7_9BACT</name>
<dbReference type="EMBL" id="JACOOH010000004">
    <property type="protein sequence ID" value="MBC5621531.1"/>
    <property type="molecule type" value="Genomic_DNA"/>
</dbReference>